<accession>A0A9P6XZ96</accession>
<keyword evidence="3" id="KW-1185">Reference proteome</keyword>
<gene>
    <name evidence="2" type="ORF">G6F50_015302</name>
</gene>
<evidence type="ECO:0000256" key="1">
    <source>
        <dbReference type="SAM" id="MobiDB-lite"/>
    </source>
</evidence>
<comment type="caution">
    <text evidence="2">The sequence shown here is derived from an EMBL/GenBank/DDBJ whole genome shotgun (WGS) entry which is preliminary data.</text>
</comment>
<feature type="region of interest" description="Disordered" evidence="1">
    <location>
        <begin position="89"/>
        <end position="116"/>
    </location>
</feature>
<evidence type="ECO:0000313" key="3">
    <source>
        <dbReference type="Proteomes" id="UP000740926"/>
    </source>
</evidence>
<protein>
    <submittedName>
        <fullName evidence="2">Uncharacterized protein</fullName>
    </submittedName>
</protein>
<sequence length="116" mass="13214">MPQVDPEHGFSIPWQRLSGVSQLQRLTLAGVHPEQRRQQHKGHLQAAQVRLGAAMVQPRLHQDRVVAGIAQRHDDFLFAFGIDKARARDGQVGACQRRQSRRHHQAKPRQPSRRNG</sequence>
<reference evidence="2 3" key="1">
    <citation type="journal article" date="2020" name="Microb. Genom.">
        <title>Genetic diversity of clinical and environmental Mucorales isolates obtained from an investigation of mucormycosis cases among solid organ transplant recipients.</title>
        <authorList>
            <person name="Nguyen M.H."/>
            <person name="Kaul D."/>
            <person name="Muto C."/>
            <person name="Cheng S.J."/>
            <person name="Richter R.A."/>
            <person name="Bruno V.M."/>
            <person name="Liu G."/>
            <person name="Beyhan S."/>
            <person name="Sundermann A.J."/>
            <person name="Mounaud S."/>
            <person name="Pasculle A.W."/>
            <person name="Nierman W.C."/>
            <person name="Driscoll E."/>
            <person name="Cumbie R."/>
            <person name="Clancy C.J."/>
            <person name="Dupont C.L."/>
        </authorList>
    </citation>
    <scope>NUCLEOTIDE SEQUENCE [LARGE SCALE GENOMIC DNA]</scope>
    <source>
        <strain evidence="2 3">GL24</strain>
    </source>
</reference>
<dbReference type="Proteomes" id="UP000740926">
    <property type="component" value="Unassembled WGS sequence"/>
</dbReference>
<organism evidence="2 3">
    <name type="scientific">Rhizopus delemar</name>
    <dbReference type="NCBI Taxonomy" id="936053"/>
    <lineage>
        <taxon>Eukaryota</taxon>
        <taxon>Fungi</taxon>
        <taxon>Fungi incertae sedis</taxon>
        <taxon>Mucoromycota</taxon>
        <taxon>Mucoromycotina</taxon>
        <taxon>Mucoromycetes</taxon>
        <taxon>Mucorales</taxon>
        <taxon>Mucorineae</taxon>
        <taxon>Rhizopodaceae</taxon>
        <taxon>Rhizopus</taxon>
    </lineage>
</organism>
<dbReference type="EMBL" id="JAANIU010008268">
    <property type="protein sequence ID" value="KAG1535456.1"/>
    <property type="molecule type" value="Genomic_DNA"/>
</dbReference>
<name>A0A9P6XZ96_9FUNG</name>
<feature type="compositionally biased region" description="Basic residues" evidence="1">
    <location>
        <begin position="98"/>
        <end position="116"/>
    </location>
</feature>
<dbReference type="AlphaFoldDB" id="A0A9P6XZ96"/>
<proteinExistence type="predicted"/>
<evidence type="ECO:0000313" key="2">
    <source>
        <dbReference type="EMBL" id="KAG1535456.1"/>
    </source>
</evidence>